<protein>
    <recommendedName>
        <fullName evidence="6">Pre-rRNA-processing protein TSR2 homolog</fullName>
    </recommendedName>
</protein>
<dbReference type="STRING" id="3914.A0A0L9UZH3"/>
<sequence length="239" mass="27167">LLLFRWFALQTVVENEWGGHESRVKADKLVTDIHSWLTQFKEPLYIDDLEDILDQGMLSLNVEVEDGSIEEESQSRASNSSSHNGRLSRQTCAGDIGKGLRRNCRRSIRIGPLRTELKKTGRHIIVAAERRRKWWWLCRDGNARTASLDEFLQVERQCGEEPFPTRGFYGASTTRILISKFSFPHQLQFHKGLSIASASFAKSNWDFSLSLGFKQTKGKMACTELLAPMVRLNGAAFGF</sequence>
<evidence type="ECO:0008006" key="6">
    <source>
        <dbReference type="Google" id="ProtNLM"/>
    </source>
</evidence>
<dbReference type="Gramene" id="KOM48101">
    <property type="protein sequence ID" value="KOM48101"/>
    <property type="gene ID" value="LR48_Vigan07g180500"/>
</dbReference>
<name>A0A0L9UZH3_PHAAN</name>
<dbReference type="GO" id="GO:0006364">
    <property type="term" value="P:rRNA processing"/>
    <property type="evidence" value="ECO:0007669"/>
    <property type="project" value="UniProtKB-KW"/>
</dbReference>
<evidence type="ECO:0000256" key="3">
    <source>
        <dbReference type="SAM" id="MobiDB-lite"/>
    </source>
</evidence>
<accession>A0A0L9UZH3</accession>
<dbReference type="EMBL" id="CM003377">
    <property type="protein sequence ID" value="KOM48101.1"/>
    <property type="molecule type" value="Genomic_DNA"/>
</dbReference>
<comment type="similarity">
    <text evidence="1">Belongs to the TSR2 family.</text>
</comment>
<evidence type="ECO:0000313" key="5">
    <source>
        <dbReference type="Proteomes" id="UP000053144"/>
    </source>
</evidence>
<organism evidence="4 5">
    <name type="scientific">Phaseolus angularis</name>
    <name type="common">Azuki bean</name>
    <name type="synonym">Vigna angularis</name>
    <dbReference type="NCBI Taxonomy" id="3914"/>
    <lineage>
        <taxon>Eukaryota</taxon>
        <taxon>Viridiplantae</taxon>
        <taxon>Streptophyta</taxon>
        <taxon>Embryophyta</taxon>
        <taxon>Tracheophyta</taxon>
        <taxon>Spermatophyta</taxon>
        <taxon>Magnoliopsida</taxon>
        <taxon>eudicotyledons</taxon>
        <taxon>Gunneridae</taxon>
        <taxon>Pentapetalae</taxon>
        <taxon>rosids</taxon>
        <taxon>fabids</taxon>
        <taxon>Fabales</taxon>
        <taxon>Fabaceae</taxon>
        <taxon>Papilionoideae</taxon>
        <taxon>50 kb inversion clade</taxon>
        <taxon>NPAAA clade</taxon>
        <taxon>indigoferoid/millettioid clade</taxon>
        <taxon>Phaseoleae</taxon>
        <taxon>Vigna</taxon>
    </lineage>
</organism>
<keyword evidence="2" id="KW-0698">rRNA processing</keyword>
<dbReference type="Pfam" id="PF10273">
    <property type="entry name" value="WGG"/>
    <property type="match status" value="1"/>
</dbReference>
<feature type="region of interest" description="Disordered" evidence="3">
    <location>
        <begin position="69"/>
        <end position="92"/>
    </location>
</feature>
<feature type="non-terminal residue" evidence="4">
    <location>
        <position position="1"/>
    </location>
</feature>
<gene>
    <name evidence="4" type="ORF">LR48_Vigan07g180500</name>
</gene>
<evidence type="ECO:0000313" key="4">
    <source>
        <dbReference type="EMBL" id="KOM48101.1"/>
    </source>
</evidence>
<dbReference type="AlphaFoldDB" id="A0A0L9UZH3"/>
<proteinExistence type="inferred from homology"/>
<dbReference type="InterPro" id="IPR019398">
    <property type="entry name" value="Pre-rRNA_process_TSR2"/>
</dbReference>
<dbReference type="Proteomes" id="UP000053144">
    <property type="component" value="Chromosome 7"/>
</dbReference>
<dbReference type="PANTHER" id="PTHR21250">
    <property type="entry name" value="PRE-RRNA-PROCESSING PROTEIN TSR2 HOMOLOG"/>
    <property type="match status" value="1"/>
</dbReference>
<reference evidence="5" key="1">
    <citation type="journal article" date="2015" name="Proc. Natl. Acad. Sci. U.S.A.">
        <title>Genome sequencing of adzuki bean (Vigna angularis) provides insight into high starch and low fat accumulation and domestication.</title>
        <authorList>
            <person name="Yang K."/>
            <person name="Tian Z."/>
            <person name="Chen C."/>
            <person name="Luo L."/>
            <person name="Zhao B."/>
            <person name="Wang Z."/>
            <person name="Yu L."/>
            <person name="Li Y."/>
            <person name="Sun Y."/>
            <person name="Li W."/>
            <person name="Chen Y."/>
            <person name="Li Y."/>
            <person name="Zhang Y."/>
            <person name="Ai D."/>
            <person name="Zhao J."/>
            <person name="Shang C."/>
            <person name="Ma Y."/>
            <person name="Wu B."/>
            <person name="Wang M."/>
            <person name="Gao L."/>
            <person name="Sun D."/>
            <person name="Zhang P."/>
            <person name="Guo F."/>
            <person name="Wang W."/>
            <person name="Li Y."/>
            <person name="Wang J."/>
            <person name="Varshney R.K."/>
            <person name="Wang J."/>
            <person name="Ling H.Q."/>
            <person name="Wan P."/>
        </authorList>
    </citation>
    <scope>NUCLEOTIDE SEQUENCE</scope>
    <source>
        <strain evidence="5">cv. Jingnong 6</strain>
    </source>
</reference>
<evidence type="ECO:0000256" key="1">
    <source>
        <dbReference type="ARBA" id="ARBA00006524"/>
    </source>
</evidence>
<evidence type="ECO:0000256" key="2">
    <source>
        <dbReference type="ARBA" id="ARBA00022552"/>
    </source>
</evidence>